<evidence type="ECO:0008006" key="3">
    <source>
        <dbReference type="Google" id="ProtNLM"/>
    </source>
</evidence>
<dbReference type="Proteomes" id="UP000612585">
    <property type="component" value="Unassembled WGS sequence"/>
</dbReference>
<sequence>MSSVEVIAAALAAGAGAGLHDTASAAVQDAYARLKELIKGCVGGGNAEAAQALDAEEIEPEVWQARIGDALTDSGAAEDEQILAAARRLLALADPEKAKTLNIDIGTNYGAAGEFHAPVTFHQGTPVPPAPPAAG</sequence>
<keyword evidence="2" id="KW-1185">Reference proteome</keyword>
<protein>
    <recommendedName>
        <fullName evidence="3">RHIM domain-containing protein</fullName>
    </recommendedName>
</protein>
<accession>A0A8J4E6V3</accession>
<proteinExistence type="predicted"/>
<dbReference type="AlphaFoldDB" id="A0A8J4E6V3"/>
<evidence type="ECO:0000313" key="2">
    <source>
        <dbReference type="Proteomes" id="UP000612585"/>
    </source>
</evidence>
<reference evidence="1" key="1">
    <citation type="submission" date="2021-01" db="EMBL/GenBank/DDBJ databases">
        <title>Whole genome shotgun sequence of Virgisporangium aurantiacum NBRC 16421.</title>
        <authorList>
            <person name="Komaki H."/>
            <person name="Tamura T."/>
        </authorList>
    </citation>
    <scope>NUCLEOTIDE SEQUENCE</scope>
    <source>
        <strain evidence="1">NBRC 16421</strain>
    </source>
</reference>
<comment type="caution">
    <text evidence="1">The sequence shown here is derived from an EMBL/GenBank/DDBJ whole genome shotgun (WGS) entry which is preliminary data.</text>
</comment>
<organism evidence="1 2">
    <name type="scientific">Virgisporangium aurantiacum</name>
    <dbReference type="NCBI Taxonomy" id="175570"/>
    <lineage>
        <taxon>Bacteria</taxon>
        <taxon>Bacillati</taxon>
        <taxon>Actinomycetota</taxon>
        <taxon>Actinomycetes</taxon>
        <taxon>Micromonosporales</taxon>
        <taxon>Micromonosporaceae</taxon>
        <taxon>Virgisporangium</taxon>
    </lineage>
</organism>
<name>A0A8J4E6V3_9ACTN</name>
<gene>
    <name evidence="1" type="ORF">Vau01_119960</name>
</gene>
<dbReference type="EMBL" id="BOPG01000117">
    <property type="protein sequence ID" value="GIJ64480.1"/>
    <property type="molecule type" value="Genomic_DNA"/>
</dbReference>
<evidence type="ECO:0000313" key="1">
    <source>
        <dbReference type="EMBL" id="GIJ64480.1"/>
    </source>
</evidence>